<dbReference type="InterPro" id="IPR050498">
    <property type="entry name" value="Ycf3"/>
</dbReference>
<gene>
    <name evidence="5" type="ORF">GRI36_05715</name>
</gene>
<reference evidence="5 6" key="1">
    <citation type="submission" date="2019-12" db="EMBL/GenBank/DDBJ databases">
        <title>Genomic-based taxomic classification of the family Erythrobacteraceae.</title>
        <authorList>
            <person name="Xu L."/>
        </authorList>
    </citation>
    <scope>NUCLEOTIDE SEQUENCE [LARGE SCALE GENOMIC DNA]</scope>
    <source>
        <strain evidence="5 6">JCM 17802</strain>
    </source>
</reference>
<comment type="caution">
    <text evidence="5">The sequence shown here is derived from an EMBL/GenBank/DDBJ whole genome shotgun (WGS) entry which is preliminary data.</text>
</comment>
<dbReference type="AlphaFoldDB" id="A0A6I4SL30"/>
<dbReference type="EMBL" id="WTYS01000001">
    <property type="protein sequence ID" value="MXO56374.1"/>
    <property type="molecule type" value="Genomic_DNA"/>
</dbReference>
<evidence type="ECO:0000256" key="4">
    <source>
        <dbReference type="SAM" id="MobiDB-lite"/>
    </source>
</evidence>
<evidence type="ECO:0000256" key="3">
    <source>
        <dbReference type="PROSITE-ProRule" id="PRU00339"/>
    </source>
</evidence>
<dbReference type="Proteomes" id="UP000468943">
    <property type="component" value="Unassembled WGS sequence"/>
</dbReference>
<dbReference type="Gene3D" id="2.60.120.620">
    <property type="entry name" value="q2cbj1_9rhob like domain"/>
    <property type="match status" value="1"/>
</dbReference>
<feature type="compositionally biased region" description="Basic and acidic residues" evidence="4">
    <location>
        <begin position="9"/>
        <end position="20"/>
    </location>
</feature>
<feature type="region of interest" description="Disordered" evidence="4">
    <location>
        <begin position="1"/>
        <end position="23"/>
    </location>
</feature>
<organism evidence="5 6">
    <name type="scientific">Pontixanthobacter gangjinensis</name>
    <dbReference type="NCBI Taxonomy" id="1028742"/>
    <lineage>
        <taxon>Bacteria</taxon>
        <taxon>Pseudomonadati</taxon>
        <taxon>Pseudomonadota</taxon>
        <taxon>Alphaproteobacteria</taxon>
        <taxon>Sphingomonadales</taxon>
        <taxon>Erythrobacteraceae</taxon>
        <taxon>Pontixanthobacter</taxon>
    </lineage>
</organism>
<dbReference type="InterPro" id="IPR011990">
    <property type="entry name" value="TPR-like_helical_dom_sf"/>
</dbReference>
<name>A0A6I4SL30_9SPHN</name>
<dbReference type="RefSeq" id="WP_160597580.1">
    <property type="nucleotide sequence ID" value="NZ_WTYS01000001.1"/>
</dbReference>
<keyword evidence="1" id="KW-0677">Repeat</keyword>
<dbReference type="OrthoDB" id="9783136at2"/>
<keyword evidence="6" id="KW-1185">Reference proteome</keyword>
<evidence type="ECO:0000256" key="2">
    <source>
        <dbReference type="ARBA" id="ARBA00022803"/>
    </source>
</evidence>
<dbReference type="Pfam" id="PF13759">
    <property type="entry name" value="2OG-FeII_Oxy_5"/>
    <property type="match status" value="1"/>
</dbReference>
<dbReference type="Pfam" id="PF13432">
    <property type="entry name" value="TPR_16"/>
    <property type="match status" value="1"/>
</dbReference>
<dbReference type="PANTHER" id="PTHR44858">
    <property type="entry name" value="TETRATRICOPEPTIDE REPEAT PROTEIN 6"/>
    <property type="match status" value="1"/>
</dbReference>
<dbReference type="SMART" id="SM00028">
    <property type="entry name" value="TPR"/>
    <property type="match status" value="4"/>
</dbReference>
<dbReference type="PROSITE" id="PS50005">
    <property type="entry name" value="TPR"/>
    <property type="match status" value="1"/>
</dbReference>
<sequence>MTGATAQQWRERSRSAELKSDGQAARQAMLDGLNEHPSDASLWNSAGSLFMRLTDREAAEEHFAKAAGLQPDNMEFAVNRAIALSALSRHAEAVTQLKRFSDKGRTSVLYCSTRGTAERGIRSLTQAALWYDRALELEPARAKALHGRARVAIERGEDTALQRFDKALSVNQGDADLWLGKAQALDVAGDHSGARQIAEALVNQAPQWTEGLRFLAQLRLGQGEEDFTSHYGDAMKRVPQDPNIPAEWCSVLGGLDYNTAAADVAEQAQISFPEVAHFRLLEAVNAGAAGDNDRAEGIFARLEQNDSERWLHEARHRIRRAELDHASTLLDQVTALDPWSISAWALRGIVWRLTKDKRSAWLDGQDELVRLMPLQDADTILPKVIPLLHRLHDKSPLPLGQSLRGGSQTRGILFDRTEPELDELRRAVLKTVEEYRRQLPPSHPKHPLLRLRDQAWRLEGSWSVRLSGGGDFHTAHIHPQGIVSSALYLELPAGVTETADQSGWLEVGRPAADLGLDLGPLQTLEPKPGHMALFPSTLYHGTRPFSAGRRMTVAFDVSTKQGN</sequence>
<protein>
    <submittedName>
        <fullName evidence="5">Tetratricopeptide repeat protein</fullName>
    </submittedName>
</protein>
<evidence type="ECO:0000313" key="6">
    <source>
        <dbReference type="Proteomes" id="UP000468943"/>
    </source>
</evidence>
<proteinExistence type="predicted"/>
<keyword evidence="2 3" id="KW-0802">TPR repeat</keyword>
<dbReference type="InterPro" id="IPR012668">
    <property type="entry name" value="CHP02466"/>
</dbReference>
<dbReference type="SUPFAM" id="SSF48452">
    <property type="entry name" value="TPR-like"/>
    <property type="match status" value="2"/>
</dbReference>
<accession>A0A6I4SL30</accession>
<dbReference type="InterPro" id="IPR019734">
    <property type="entry name" value="TPR_rpt"/>
</dbReference>
<evidence type="ECO:0000313" key="5">
    <source>
        <dbReference type="EMBL" id="MXO56374.1"/>
    </source>
</evidence>
<feature type="repeat" description="TPR" evidence="3">
    <location>
        <begin position="40"/>
        <end position="73"/>
    </location>
</feature>
<dbReference type="PANTHER" id="PTHR44858:SF1">
    <property type="entry name" value="UDP-N-ACETYLGLUCOSAMINE--PEPTIDE N-ACETYLGLUCOSAMINYLTRANSFERASE SPINDLY-RELATED"/>
    <property type="match status" value="1"/>
</dbReference>
<dbReference type="Gene3D" id="1.25.40.10">
    <property type="entry name" value="Tetratricopeptide repeat domain"/>
    <property type="match status" value="2"/>
</dbReference>
<evidence type="ECO:0000256" key="1">
    <source>
        <dbReference type="ARBA" id="ARBA00022737"/>
    </source>
</evidence>
<dbReference type="Pfam" id="PF14559">
    <property type="entry name" value="TPR_19"/>
    <property type="match status" value="1"/>
</dbReference>